<evidence type="ECO:0000313" key="2">
    <source>
        <dbReference type="Proteomes" id="UP000214610"/>
    </source>
</evidence>
<dbReference type="AlphaFoldDB" id="A0A227KNP4"/>
<dbReference type="PANTHER" id="PTHR33988:SF3">
    <property type="entry name" value="ENDORIBONUCLEASE TOXIN CHPB-RELATED"/>
    <property type="match status" value="1"/>
</dbReference>
<accession>A0A227KNP4</accession>
<organism evidence="1 2">
    <name type="scientific">Turicimonas muris</name>
    <dbReference type="NCBI Taxonomy" id="1796652"/>
    <lineage>
        <taxon>Bacteria</taxon>
        <taxon>Pseudomonadati</taxon>
        <taxon>Pseudomonadota</taxon>
        <taxon>Betaproteobacteria</taxon>
        <taxon>Burkholderiales</taxon>
        <taxon>Sutterellaceae</taxon>
        <taxon>Turicimonas</taxon>
    </lineage>
</organism>
<proteinExistence type="predicted"/>
<dbReference type="Gene3D" id="2.30.30.110">
    <property type="match status" value="1"/>
</dbReference>
<dbReference type="GO" id="GO:0006402">
    <property type="term" value="P:mRNA catabolic process"/>
    <property type="evidence" value="ECO:0007669"/>
    <property type="project" value="TreeGrafter"/>
</dbReference>
<name>A0A227KNP4_9BURK</name>
<reference evidence="2" key="1">
    <citation type="submission" date="2017-05" db="EMBL/GenBank/DDBJ databases">
        <title>Improved OligoMM genomes.</title>
        <authorList>
            <person name="Garzetti D."/>
        </authorList>
    </citation>
    <scope>NUCLEOTIDE SEQUENCE [LARGE SCALE GENOMIC DNA]</scope>
    <source>
        <strain evidence="2">YL45</strain>
    </source>
</reference>
<dbReference type="RefSeq" id="WP_066593149.1">
    <property type="nucleotide sequence ID" value="NZ_CAJTBZ010000049.1"/>
</dbReference>
<dbReference type="GO" id="GO:0003677">
    <property type="term" value="F:DNA binding"/>
    <property type="evidence" value="ECO:0007669"/>
    <property type="project" value="InterPro"/>
</dbReference>
<gene>
    <name evidence="1" type="ORF">ADH67_06175</name>
</gene>
<dbReference type="EMBL" id="NHMP01000003">
    <property type="protein sequence ID" value="OXE49709.1"/>
    <property type="molecule type" value="Genomic_DNA"/>
</dbReference>
<protein>
    <recommendedName>
        <fullName evidence="3">Type II toxin-antitoxin system PemK/MazF family toxin</fullName>
    </recommendedName>
</protein>
<dbReference type="SUPFAM" id="SSF50118">
    <property type="entry name" value="Cell growth inhibitor/plasmid maintenance toxic component"/>
    <property type="match status" value="1"/>
</dbReference>
<dbReference type="GO" id="GO:0004521">
    <property type="term" value="F:RNA endonuclease activity"/>
    <property type="evidence" value="ECO:0007669"/>
    <property type="project" value="TreeGrafter"/>
</dbReference>
<comment type="caution">
    <text evidence="1">The sequence shown here is derived from an EMBL/GenBank/DDBJ whole genome shotgun (WGS) entry which is preliminary data.</text>
</comment>
<dbReference type="GeneID" id="78361614"/>
<dbReference type="InterPro" id="IPR003477">
    <property type="entry name" value="PemK-like"/>
</dbReference>
<dbReference type="Pfam" id="PF02452">
    <property type="entry name" value="PemK_toxin"/>
    <property type="match status" value="1"/>
</dbReference>
<dbReference type="GO" id="GO:0016075">
    <property type="term" value="P:rRNA catabolic process"/>
    <property type="evidence" value="ECO:0007669"/>
    <property type="project" value="TreeGrafter"/>
</dbReference>
<evidence type="ECO:0000313" key="1">
    <source>
        <dbReference type="EMBL" id="OXE49709.1"/>
    </source>
</evidence>
<evidence type="ECO:0008006" key="3">
    <source>
        <dbReference type="Google" id="ProtNLM"/>
    </source>
</evidence>
<dbReference type="InterPro" id="IPR011067">
    <property type="entry name" value="Plasmid_toxin/cell-grow_inhib"/>
</dbReference>
<dbReference type="Proteomes" id="UP000214610">
    <property type="component" value="Unassembled WGS sequence"/>
</dbReference>
<sequence length="118" mass="12890">MSRDLREGDIIFVDFDPAFGQEQAGKRPALVLSTFPFNRRSNKVIVAAISQGACFSRDQGMTVSLIGAGTQTQGVVICDQIRTIDVVARKAFYIETVPDFILETVLGKLVTIIGIEPE</sequence>
<dbReference type="PANTHER" id="PTHR33988">
    <property type="entry name" value="ENDORIBONUCLEASE MAZF-RELATED"/>
    <property type="match status" value="1"/>
</dbReference>
<keyword evidence="2" id="KW-1185">Reference proteome</keyword>